<dbReference type="PATRIC" id="fig|1166018.3.peg.627"/>
<dbReference type="InterPro" id="IPR006644">
    <property type="entry name" value="Cadg"/>
</dbReference>
<dbReference type="Pfam" id="PF05345">
    <property type="entry name" value="He_PIG"/>
    <property type="match status" value="4"/>
</dbReference>
<accession>I0K3C5</accession>
<dbReference type="InterPro" id="IPR013783">
    <property type="entry name" value="Ig-like_fold"/>
</dbReference>
<evidence type="ECO:0000313" key="4">
    <source>
        <dbReference type="EMBL" id="CCG98628.1"/>
    </source>
</evidence>
<protein>
    <recommendedName>
        <fullName evidence="3">Dystroglycan-type cadherin-like domain-containing protein</fullName>
    </recommendedName>
</protein>
<gene>
    <name evidence="4" type="ORF">FAES_0617</name>
</gene>
<dbReference type="GO" id="GO:0016011">
    <property type="term" value="C:dystroglycan complex"/>
    <property type="evidence" value="ECO:0007669"/>
    <property type="project" value="TreeGrafter"/>
</dbReference>
<dbReference type="Pfam" id="PF02449">
    <property type="entry name" value="Glyco_hydro_42"/>
    <property type="match status" value="1"/>
</dbReference>
<feature type="domain" description="Dystroglycan-type cadherin-like" evidence="3">
    <location>
        <begin position="946"/>
        <end position="1038"/>
    </location>
</feature>
<keyword evidence="1" id="KW-0378">Hydrolase</keyword>
<dbReference type="InterPro" id="IPR013529">
    <property type="entry name" value="Glyco_hydro_42_N"/>
</dbReference>
<dbReference type="GO" id="GO:0009341">
    <property type="term" value="C:beta-galactosidase complex"/>
    <property type="evidence" value="ECO:0007669"/>
    <property type="project" value="InterPro"/>
</dbReference>
<sequence>MQDVTYALDNGCNAVEIGIRWEDLQPSATAQLNWAKYDKIVALVLSRNAKVAFRLSTMRNTRAGFWTDDQAMRDTRGNIINSGGESHFRLGYTPAANKAQDFIRSVVQRYQYLNQRGQLLFISVTITPYLENEYFGLNWRADGSPSYETMFDYSEPTVNDYQQWVLRKYNNSLSELNQKWGADYKNVSDIKPTYPSNGGNQGAFSGVRGLDWYVFRHSQLKAYIDMCIRTIKGVDNSIRVVNQHGSVHDPLSGFRSTYGFKNLAELADGIKVNDSPWWPFQYSMDVVRSNIKPGDWMINELDGMFSLSSPGVNTLLKEQIDASFKYGANAITLANYVVGLNESYMKELLDYIKAKGILNQPVSTVTPVGTISYKLSRVVQSNIHEIGLTGDWIAMRGADSKPVRIILDEDILGGTVTVPLNQPPTVISAIPNQETLVGKAYSYRIPDNTFSDPDGQIASIAVSNLPAGITYNASTRTIGGTGTSAESKDVTVTATDDKGATVSNVFTLAIKQVQTTSPLRLLDPVLACTTGKLDFRSTDGDGTTIEYKLEGITDWSTNASITLDNQYRNGSVLAVKARQSGTTYSLNYTTTCAVTNRPPIVANQLPDKSVAQNQFLSFLIPGSTFSDPDGQIVAISVSGLPSGMSYDAASGFVSGLITTSNSWVVTVTATDDKGANVSDQFTIKTNGEIKPLRLLAPILNCNTGRFEFVTADGDGTTIEYTMDRVFDWTSQSVQTLSETVRQNDQLHYRARQSGVVVFGVYTPNCPPPNKLPTVASIIGNQNWTQYKNISFAIPANTFADADGKITKVSLTGLPSGLTYDETQKTISGAPTGTGSWTITVTATDDREGTVSTTFVATVASGAKPLRLLAPVLACNTGRLDFKTADGDGTTIQYSIDNILNWTTQNNYTLAAALRYNTTLTIRARQGASEVSVTYQTSCPRTNQPPVVANHIANQVLTVNQVASIAIPATTFTDPDGQIASVTITGLPVGLTYDPAKRTITGIPTLIGSSAAIAKAVDNAGASVSDTFTITVRSAPRFTATVSMLDAQNKLVQTINEGDLIDIQKIPTLVNLSCIPKTLSGSVLMELTGKAKRTTYANAGPYQLFPTQQGFKPELGTYQLKIAAYSGVNGTGTLLGTTTIRFDIVTASEPGSIRMEVSEK</sequence>
<evidence type="ECO:0000313" key="5">
    <source>
        <dbReference type="Proteomes" id="UP000011058"/>
    </source>
</evidence>
<dbReference type="SUPFAM" id="SSF49313">
    <property type="entry name" value="Cadherin-like"/>
    <property type="match status" value="4"/>
</dbReference>
<dbReference type="eggNOG" id="COG1874">
    <property type="taxonomic scope" value="Bacteria"/>
</dbReference>
<dbReference type="KEGG" id="fae:FAES_0617"/>
<name>I0K3C5_9BACT</name>
<proteinExistence type="predicted"/>
<dbReference type="SMART" id="SM00736">
    <property type="entry name" value="CADG"/>
    <property type="match status" value="4"/>
</dbReference>
<dbReference type="Gene3D" id="2.60.40.10">
    <property type="entry name" value="Immunoglobulins"/>
    <property type="match status" value="4"/>
</dbReference>
<dbReference type="HOGENOM" id="CLU_265992_0_0_10"/>
<dbReference type="PANTHER" id="PTHR21559:SF21">
    <property type="entry name" value="DYSTROGLYCAN 1"/>
    <property type="match status" value="1"/>
</dbReference>
<dbReference type="GO" id="GO:0043236">
    <property type="term" value="F:laminin binding"/>
    <property type="evidence" value="ECO:0007669"/>
    <property type="project" value="TreeGrafter"/>
</dbReference>
<feature type="domain" description="Dystroglycan-type cadherin-like" evidence="3">
    <location>
        <begin position="600"/>
        <end position="692"/>
    </location>
</feature>
<dbReference type="EMBL" id="HE796683">
    <property type="protein sequence ID" value="CCG98628.1"/>
    <property type="molecule type" value="Genomic_DNA"/>
</dbReference>
<organism evidence="4 5">
    <name type="scientific">Fibrella aestuarina BUZ 2</name>
    <dbReference type="NCBI Taxonomy" id="1166018"/>
    <lineage>
        <taxon>Bacteria</taxon>
        <taxon>Pseudomonadati</taxon>
        <taxon>Bacteroidota</taxon>
        <taxon>Cytophagia</taxon>
        <taxon>Cytophagales</taxon>
        <taxon>Spirosomataceae</taxon>
        <taxon>Fibrella</taxon>
    </lineage>
</organism>
<dbReference type="GO" id="GO:0005509">
    <property type="term" value="F:calcium ion binding"/>
    <property type="evidence" value="ECO:0007669"/>
    <property type="project" value="InterPro"/>
</dbReference>
<evidence type="ECO:0000256" key="1">
    <source>
        <dbReference type="ARBA" id="ARBA00022801"/>
    </source>
</evidence>
<dbReference type="InterPro" id="IPR017853">
    <property type="entry name" value="GH"/>
</dbReference>
<dbReference type="Proteomes" id="UP000011058">
    <property type="component" value="Chromosome"/>
</dbReference>
<feature type="domain" description="Dystroglycan-type cadherin-like" evidence="3">
    <location>
        <begin position="425"/>
        <end position="517"/>
    </location>
</feature>
<dbReference type="GO" id="GO:0005975">
    <property type="term" value="P:carbohydrate metabolic process"/>
    <property type="evidence" value="ECO:0007669"/>
    <property type="project" value="InterPro"/>
</dbReference>
<dbReference type="STRING" id="1166018.FAES_0617"/>
<dbReference type="InterPro" id="IPR015919">
    <property type="entry name" value="Cadherin-like_sf"/>
</dbReference>
<dbReference type="SUPFAM" id="SSF51445">
    <property type="entry name" value="(Trans)glycosidases"/>
    <property type="match status" value="1"/>
</dbReference>
<keyword evidence="5" id="KW-1185">Reference proteome</keyword>
<feature type="domain" description="Dystroglycan-type cadherin-like" evidence="3">
    <location>
        <begin position="773"/>
        <end position="865"/>
    </location>
</feature>
<dbReference type="Gene3D" id="3.20.20.80">
    <property type="entry name" value="Glycosidases"/>
    <property type="match status" value="1"/>
</dbReference>
<dbReference type="GO" id="GO:0004565">
    <property type="term" value="F:beta-galactosidase activity"/>
    <property type="evidence" value="ECO:0007669"/>
    <property type="project" value="InterPro"/>
</dbReference>
<evidence type="ECO:0000259" key="3">
    <source>
        <dbReference type="SMART" id="SM00736"/>
    </source>
</evidence>
<dbReference type="AlphaFoldDB" id="I0K3C5"/>
<evidence type="ECO:0000256" key="2">
    <source>
        <dbReference type="ARBA" id="ARBA00023295"/>
    </source>
</evidence>
<dbReference type="PANTHER" id="PTHR21559">
    <property type="entry name" value="DYSTROGLYCAN-RELATED"/>
    <property type="match status" value="1"/>
</dbReference>
<reference evidence="4 5" key="1">
    <citation type="journal article" date="2012" name="J. Bacteriol.">
        <title>Genome Sequence of Fibrella aestuarina BUZ 2T, a Filamentous Marine Bacterium.</title>
        <authorList>
            <person name="Filippini M."/>
            <person name="Qi W."/>
            <person name="Blom J."/>
            <person name="Goesmann A."/>
            <person name="Smits T.H."/>
            <person name="Bagheri H.C."/>
        </authorList>
    </citation>
    <scope>NUCLEOTIDE SEQUENCE [LARGE SCALE GENOMIC DNA]</scope>
    <source>
        <strain evidence="5">BUZ 2T</strain>
    </source>
</reference>
<keyword evidence="2" id="KW-0326">Glycosidase</keyword>